<evidence type="ECO:0000313" key="11">
    <source>
        <dbReference type="Proteomes" id="UP000325577"/>
    </source>
</evidence>
<reference evidence="10 11" key="1">
    <citation type="submission" date="2019-09" db="EMBL/GenBank/DDBJ databases">
        <title>A chromosome-level genome assembly of the Chinese tupelo Nyssa sinensis.</title>
        <authorList>
            <person name="Yang X."/>
            <person name="Kang M."/>
            <person name="Yang Y."/>
            <person name="Xiong H."/>
            <person name="Wang M."/>
            <person name="Zhang Z."/>
            <person name="Wang Z."/>
            <person name="Wu H."/>
            <person name="Ma T."/>
            <person name="Liu J."/>
            <person name="Xi Z."/>
        </authorList>
    </citation>
    <scope>NUCLEOTIDE SEQUENCE [LARGE SCALE GENOMIC DNA]</scope>
    <source>
        <strain evidence="10">J267</strain>
        <tissue evidence="10">Leaf</tissue>
    </source>
</reference>
<dbReference type="Gene3D" id="3.30.200.20">
    <property type="entry name" value="Phosphorylase Kinase, domain 1"/>
    <property type="match status" value="1"/>
</dbReference>
<accession>A0A5J5A0I4</accession>
<keyword evidence="2" id="KW-0597">Phosphoprotein</keyword>
<keyword evidence="4" id="KW-1015">Disulfide bond</keyword>
<dbReference type="OrthoDB" id="1910371at2759"/>
<dbReference type="SMART" id="SM00108">
    <property type="entry name" value="B_lectin"/>
    <property type="match status" value="1"/>
</dbReference>
<dbReference type="SUPFAM" id="SSF51110">
    <property type="entry name" value="alpha-D-mannose-specific plant lectins"/>
    <property type="match status" value="1"/>
</dbReference>
<feature type="transmembrane region" description="Helical" evidence="7">
    <location>
        <begin position="418"/>
        <end position="441"/>
    </location>
</feature>
<evidence type="ECO:0000313" key="10">
    <source>
        <dbReference type="EMBL" id="KAA8523809.1"/>
    </source>
</evidence>
<dbReference type="Pfam" id="PF01453">
    <property type="entry name" value="B_lectin"/>
    <property type="match status" value="1"/>
</dbReference>
<keyword evidence="6" id="KW-0325">Glycoprotein</keyword>
<dbReference type="GO" id="GO:0048544">
    <property type="term" value="P:recognition of pollen"/>
    <property type="evidence" value="ECO:0007669"/>
    <property type="project" value="InterPro"/>
</dbReference>
<dbReference type="CDD" id="cd00028">
    <property type="entry name" value="B_lectin"/>
    <property type="match status" value="1"/>
</dbReference>
<sequence>MEFCNASDAITPNQSMIDGETLVSLDQRFELGFFSPGKSTNRYLGIWCKNVPGAILWVANRNKPITDSFGVLSISKNGTLFLHNQMRSVIWFSSASRISESPVVQLLDTGNLVITDKSSTSPESYIWQSFDFPTDTRLPGMKLGHGLNDNLDRYLVSWKSADDPSPGDFTYRIDNYGLPQLVIFMGSMKKFRSGPWNGLRFSGLPIFVSPFSPIFVFHEDKLYYGYDPYNRSVTTRLTLDPSGLLERYRLNETRMEWSLLYSVPRDQCDNFGLCGPNGICRIYRTPMCECLNGFIPKSQEEWEMLDWSSGCARRMPVGCQGEEGFLKVEGVKLPDFSNFWLNKSMNLKECKAECLKNCSCMAYANSDITGGGSGCLMWFRDLIDIREFDDQDSRQDIYIRLAASELKSIHDSNKKKRLVITVAVSVISGMLILGLLLWFIIWKKGSQRKGEEWELPLFDLATIATATNNFSTANVLGVGGFGPVYKVR</sequence>
<evidence type="ECO:0000259" key="8">
    <source>
        <dbReference type="PROSITE" id="PS50927"/>
    </source>
</evidence>
<dbReference type="CDD" id="cd01098">
    <property type="entry name" value="PAN_AP_plant"/>
    <property type="match status" value="1"/>
</dbReference>
<dbReference type="PIRSF" id="PIRSF002686">
    <property type="entry name" value="SLG"/>
    <property type="match status" value="1"/>
</dbReference>
<keyword evidence="7" id="KW-0472">Membrane</keyword>
<dbReference type="InterPro" id="IPR003609">
    <property type="entry name" value="Pan_app"/>
</dbReference>
<dbReference type="SMART" id="SM00473">
    <property type="entry name" value="PAN_AP"/>
    <property type="match status" value="1"/>
</dbReference>
<dbReference type="Pfam" id="PF00954">
    <property type="entry name" value="S_locus_glycop"/>
    <property type="match status" value="1"/>
</dbReference>
<dbReference type="InterPro" id="IPR000858">
    <property type="entry name" value="S_locus_glycoprot_dom"/>
</dbReference>
<dbReference type="InterPro" id="IPR035446">
    <property type="entry name" value="SLSG/EP1"/>
</dbReference>
<protein>
    <recommendedName>
        <fullName evidence="12">Apple domain-containing protein</fullName>
    </recommendedName>
</protein>
<feature type="domain" description="Bulb-type lectin" evidence="8">
    <location>
        <begin position="7"/>
        <end position="127"/>
    </location>
</feature>
<dbReference type="PANTHER" id="PTHR32444:SF118">
    <property type="entry name" value="OS09G0551150 PROTEIN"/>
    <property type="match status" value="1"/>
</dbReference>
<dbReference type="FunFam" id="2.90.10.10:FF:000004">
    <property type="entry name" value="G-type lectin S-receptor-like serine/threonine-protein kinase"/>
    <property type="match status" value="1"/>
</dbReference>
<dbReference type="PANTHER" id="PTHR32444">
    <property type="entry name" value="BULB-TYPE LECTIN DOMAIN-CONTAINING PROTEIN"/>
    <property type="match status" value="1"/>
</dbReference>
<comment type="function">
    <text evidence="1">Involved in sporophytic self-incompatibility system (the inability of flowering plants to achieve self-fertilization).</text>
</comment>
<keyword evidence="11" id="KW-1185">Reference proteome</keyword>
<evidence type="ECO:0000256" key="6">
    <source>
        <dbReference type="ARBA" id="ARBA00023180"/>
    </source>
</evidence>
<evidence type="ECO:0008006" key="12">
    <source>
        <dbReference type="Google" id="ProtNLM"/>
    </source>
</evidence>
<evidence type="ECO:0000256" key="2">
    <source>
        <dbReference type="ARBA" id="ARBA00022553"/>
    </source>
</evidence>
<dbReference type="EMBL" id="CM018047">
    <property type="protein sequence ID" value="KAA8523809.1"/>
    <property type="molecule type" value="Genomic_DNA"/>
</dbReference>
<evidence type="ECO:0000259" key="9">
    <source>
        <dbReference type="PROSITE" id="PS50948"/>
    </source>
</evidence>
<evidence type="ECO:0000256" key="5">
    <source>
        <dbReference type="ARBA" id="ARBA00023170"/>
    </source>
</evidence>
<keyword evidence="7" id="KW-0812">Transmembrane</keyword>
<proteinExistence type="predicted"/>
<feature type="domain" description="Apple" evidence="9">
    <location>
        <begin position="319"/>
        <end position="402"/>
    </location>
</feature>
<dbReference type="Proteomes" id="UP000325577">
    <property type="component" value="Linkage Group LG4"/>
</dbReference>
<keyword evidence="5" id="KW-0675">Receptor</keyword>
<dbReference type="AlphaFoldDB" id="A0A5J5A0I4"/>
<dbReference type="FunFam" id="3.50.4.10:FF:000002">
    <property type="entry name" value="G-type lectin S-receptor-like serine/threonine-protein kinase"/>
    <property type="match status" value="1"/>
</dbReference>
<keyword evidence="7" id="KW-1133">Transmembrane helix</keyword>
<keyword evidence="3" id="KW-0732">Signal</keyword>
<dbReference type="InterPro" id="IPR001480">
    <property type="entry name" value="Bulb-type_lectin_dom"/>
</dbReference>
<dbReference type="Gene3D" id="3.50.4.10">
    <property type="entry name" value="Hepatocyte Growth Factor"/>
    <property type="match status" value="1"/>
</dbReference>
<dbReference type="Pfam" id="PF08276">
    <property type="entry name" value="PAN_2"/>
    <property type="match status" value="1"/>
</dbReference>
<dbReference type="PROSITE" id="PS50948">
    <property type="entry name" value="PAN"/>
    <property type="match status" value="1"/>
</dbReference>
<evidence type="ECO:0000256" key="3">
    <source>
        <dbReference type="ARBA" id="ARBA00022729"/>
    </source>
</evidence>
<name>A0A5J5A0I4_9ASTE</name>
<gene>
    <name evidence="10" type="ORF">F0562_010232</name>
</gene>
<dbReference type="InterPro" id="IPR036426">
    <property type="entry name" value="Bulb-type_lectin_dom_sf"/>
</dbReference>
<dbReference type="Gene3D" id="2.90.10.10">
    <property type="entry name" value="Bulb-type lectin domain"/>
    <property type="match status" value="1"/>
</dbReference>
<evidence type="ECO:0000256" key="7">
    <source>
        <dbReference type="SAM" id="Phobius"/>
    </source>
</evidence>
<evidence type="ECO:0000256" key="4">
    <source>
        <dbReference type="ARBA" id="ARBA00023157"/>
    </source>
</evidence>
<dbReference type="PROSITE" id="PS50927">
    <property type="entry name" value="BULB_LECTIN"/>
    <property type="match status" value="1"/>
</dbReference>
<organism evidence="10 11">
    <name type="scientific">Nyssa sinensis</name>
    <dbReference type="NCBI Taxonomy" id="561372"/>
    <lineage>
        <taxon>Eukaryota</taxon>
        <taxon>Viridiplantae</taxon>
        <taxon>Streptophyta</taxon>
        <taxon>Embryophyta</taxon>
        <taxon>Tracheophyta</taxon>
        <taxon>Spermatophyta</taxon>
        <taxon>Magnoliopsida</taxon>
        <taxon>eudicotyledons</taxon>
        <taxon>Gunneridae</taxon>
        <taxon>Pentapetalae</taxon>
        <taxon>asterids</taxon>
        <taxon>Cornales</taxon>
        <taxon>Nyssaceae</taxon>
        <taxon>Nyssa</taxon>
    </lineage>
</organism>
<evidence type="ECO:0000256" key="1">
    <source>
        <dbReference type="ARBA" id="ARBA00003061"/>
    </source>
</evidence>